<organism evidence="4 5">
    <name type="scientific">Camellia sinensis var. sinensis</name>
    <name type="common">China tea</name>
    <dbReference type="NCBI Taxonomy" id="542762"/>
    <lineage>
        <taxon>Eukaryota</taxon>
        <taxon>Viridiplantae</taxon>
        <taxon>Streptophyta</taxon>
        <taxon>Embryophyta</taxon>
        <taxon>Tracheophyta</taxon>
        <taxon>Spermatophyta</taxon>
        <taxon>Magnoliopsida</taxon>
        <taxon>eudicotyledons</taxon>
        <taxon>Gunneridae</taxon>
        <taxon>Pentapetalae</taxon>
        <taxon>asterids</taxon>
        <taxon>Ericales</taxon>
        <taxon>Theaceae</taxon>
        <taxon>Camellia</taxon>
    </lineage>
</organism>
<dbReference type="SUPFAM" id="SSF117281">
    <property type="entry name" value="Kelch motif"/>
    <property type="match status" value="1"/>
</dbReference>
<feature type="region of interest" description="Disordered" evidence="3">
    <location>
        <begin position="487"/>
        <end position="508"/>
    </location>
</feature>
<reference evidence="4 5" key="1">
    <citation type="journal article" date="2018" name="Proc. Natl. Acad. Sci. U.S.A.">
        <title>Draft genome sequence of Camellia sinensis var. sinensis provides insights into the evolution of the tea genome and tea quality.</title>
        <authorList>
            <person name="Wei C."/>
            <person name="Yang H."/>
            <person name="Wang S."/>
            <person name="Zhao J."/>
            <person name="Liu C."/>
            <person name="Gao L."/>
            <person name="Xia E."/>
            <person name="Lu Y."/>
            <person name="Tai Y."/>
            <person name="She G."/>
            <person name="Sun J."/>
            <person name="Cao H."/>
            <person name="Tong W."/>
            <person name="Gao Q."/>
            <person name="Li Y."/>
            <person name="Deng W."/>
            <person name="Jiang X."/>
            <person name="Wang W."/>
            <person name="Chen Q."/>
            <person name="Zhang S."/>
            <person name="Li H."/>
            <person name="Wu J."/>
            <person name="Wang P."/>
            <person name="Li P."/>
            <person name="Shi C."/>
            <person name="Zheng F."/>
            <person name="Jian J."/>
            <person name="Huang B."/>
            <person name="Shan D."/>
            <person name="Shi M."/>
            <person name="Fang C."/>
            <person name="Yue Y."/>
            <person name="Li F."/>
            <person name="Li D."/>
            <person name="Wei S."/>
            <person name="Han B."/>
            <person name="Jiang C."/>
            <person name="Yin Y."/>
            <person name="Xia T."/>
            <person name="Zhang Z."/>
            <person name="Bennetzen J.L."/>
            <person name="Zhao S."/>
            <person name="Wan X."/>
        </authorList>
    </citation>
    <scope>NUCLEOTIDE SEQUENCE [LARGE SCALE GENOMIC DNA]</scope>
    <source>
        <strain evidence="5">cv. Shuchazao</strain>
        <tissue evidence="4">Leaf</tissue>
    </source>
</reference>
<dbReference type="Pfam" id="PF24681">
    <property type="entry name" value="Kelch_KLHDC2_KLHL20_DRC7"/>
    <property type="match status" value="1"/>
</dbReference>
<keyword evidence="2" id="KW-0677">Repeat</keyword>
<keyword evidence="1" id="KW-0880">Kelch repeat</keyword>
<accession>A0A4S4D7G7</accession>
<dbReference type="STRING" id="542762.A0A4S4D7G7"/>
<dbReference type="PANTHER" id="PTHR46093">
    <property type="entry name" value="ACYL-COA-BINDING DOMAIN-CONTAINING PROTEIN 5"/>
    <property type="match status" value="1"/>
</dbReference>
<gene>
    <name evidence="4" type="ORF">TEA_018442</name>
</gene>
<evidence type="ECO:0000313" key="4">
    <source>
        <dbReference type="EMBL" id="THF98369.1"/>
    </source>
</evidence>
<evidence type="ECO:0000256" key="2">
    <source>
        <dbReference type="ARBA" id="ARBA00022737"/>
    </source>
</evidence>
<evidence type="ECO:0000313" key="5">
    <source>
        <dbReference type="Proteomes" id="UP000306102"/>
    </source>
</evidence>
<proteinExistence type="predicted"/>
<feature type="region of interest" description="Disordered" evidence="3">
    <location>
        <begin position="413"/>
        <end position="469"/>
    </location>
</feature>
<dbReference type="Proteomes" id="UP000306102">
    <property type="component" value="Unassembled WGS sequence"/>
</dbReference>
<protein>
    <recommendedName>
        <fullName evidence="6">DCD domain-containing protein</fullName>
    </recommendedName>
</protein>
<feature type="compositionally biased region" description="Low complexity" evidence="3">
    <location>
        <begin position="445"/>
        <end position="460"/>
    </location>
</feature>
<name>A0A4S4D7G7_CAMSN</name>
<dbReference type="AlphaFoldDB" id="A0A4S4D7G7"/>
<comment type="caution">
    <text evidence="4">The sequence shown here is derived from an EMBL/GenBank/DDBJ whole genome shotgun (WGS) entry which is preliminary data.</text>
</comment>
<sequence length="548" mass="60368">MRWEKLQMGPVYGPGKMWGHTCTAIRGGKFLYVFGGYGKDNSQTNQVHVFDTGGSSLSIPCTLCVLESHLLFLIIPNFALTTRTWSDPVMKGTPPVPRDSHSCTAIGDNLFVFGGTDGQNPLNDLHILDTSTHTWISPSVRGEGPEAREGHSAAVVGRRLFIFGGCGKSSNNSDEEFFDDLYILNTDTLVWSKLFTSGQLLPPRAGHTTVALGKNLFVFGGFTDESNLYDDLYMLDIETGVWTQVMATGNGPCARFSMAGDSLDPQKSGILVFLGGCSKNLEALDDMFYLHTGLTTENERDERRLEKLSLRKQLKLKCQEQNMLTPPAYDKALVRIETNADLYQPIPMPSIEPSKPHVYSREYQPFPRKRTFQAKVTKCFPVGYTIETIIDGKILHGVLFSNKLSFNHIDDNSKRRKGAVEIDGVKLKDNQKSKSEIDSAHGKNTEAAAATANTKSPAPSDASQPHEDAGNLKVPVVADINVEDNETGIAPNSSMEVHKENPSSADKDYHFVPNPRALTAEEDGSLIKNDPVCNHFEALGDNIILRRL</sequence>
<dbReference type="InterPro" id="IPR015915">
    <property type="entry name" value="Kelch-typ_b-propeller"/>
</dbReference>
<dbReference type="Gene3D" id="2.120.10.80">
    <property type="entry name" value="Kelch-type beta propeller"/>
    <property type="match status" value="2"/>
</dbReference>
<evidence type="ECO:0000256" key="1">
    <source>
        <dbReference type="ARBA" id="ARBA00022441"/>
    </source>
</evidence>
<evidence type="ECO:0008006" key="6">
    <source>
        <dbReference type="Google" id="ProtNLM"/>
    </source>
</evidence>
<keyword evidence="5" id="KW-1185">Reference proteome</keyword>
<feature type="compositionally biased region" description="Basic and acidic residues" evidence="3">
    <location>
        <begin position="496"/>
        <end position="508"/>
    </location>
</feature>
<dbReference type="EMBL" id="SDRB02012221">
    <property type="protein sequence ID" value="THF98369.1"/>
    <property type="molecule type" value="Genomic_DNA"/>
</dbReference>
<evidence type="ECO:0000256" key="3">
    <source>
        <dbReference type="SAM" id="MobiDB-lite"/>
    </source>
</evidence>
<dbReference type="PANTHER" id="PTHR46093:SF9">
    <property type="entry name" value="DCD DOMAIN-CONTAINING PROTEIN"/>
    <property type="match status" value="1"/>
</dbReference>
<feature type="compositionally biased region" description="Basic and acidic residues" evidence="3">
    <location>
        <begin position="413"/>
        <end position="444"/>
    </location>
</feature>